<proteinExistence type="predicted"/>
<reference evidence="7" key="2">
    <citation type="submission" date="2021-01" db="UniProtKB">
        <authorList>
            <consortium name="EnsemblPlants"/>
        </authorList>
    </citation>
    <scope>IDENTIFICATION</scope>
</reference>
<dbReference type="InParanoid" id="A0A7N2KZC7"/>
<reference evidence="8" key="1">
    <citation type="journal article" date="2016" name="G3 (Bethesda)">
        <title>First Draft Assembly and Annotation of the Genome of a California Endemic Oak Quercus lobata Nee (Fagaceae).</title>
        <authorList>
            <person name="Sork V.L."/>
            <person name="Fitz-Gibbon S.T."/>
            <person name="Puiu D."/>
            <person name="Crepeau M."/>
            <person name="Gugger P.F."/>
            <person name="Sherman R."/>
            <person name="Stevens K."/>
            <person name="Langley C.H."/>
            <person name="Pellegrini M."/>
            <person name="Salzberg S.L."/>
        </authorList>
    </citation>
    <scope>NUCLEOTIDE SEQUENCE [LARGE SCALE GENOMIC DNA]</scope>
    <source>
        <strain evidence="8">cv. SW786</strain>
    </source>
</reference>
<organism evidence="7 8">
    <name type="scientific">Quercus lobata</name>
    <name type="common">Valley oak</name>
    <dbReference type="NCBI Taxonomy" id="97700"/>
    <lineage>
        <taxon>Eukaryota</taxon>
        <taxon>Viridiplantae</taxon>
        <taxon>Streptophyta</taxon>
        <taxon>Embryophyta</taxon>
        <taxon>Tracheophyta</taxon>
        <taxon>Spermatophyta</taxon>
        <taxon>Magnoliopsida</taxon>
        <taxon>eudicotyledons</taxon>
        <taxon>Gunneridae</taxon>
        <taxon>Pentapetalae</taxon>
        <taxon>rosids</taxon>
        <taxon>fabids</taxon>
        <taxon>Fagales</taxon>
        <taxon>Fagaceae</taxon>
        <taxon>Quercus</taxon>
    </lineage>
</organism>
<dbReference type="InterPro" id="IPR003441">
    <property type="entry name" value="NAC-dom"/>
</dbReference>
<dbReference type="Proteomes" id="UP000594261">
    <property type="component" value="Chromosome 2"/>
</dbReference>
<evidence type="ECO:0000256" key="5">
    <source>
        <dbReference type="SAM" id="MobiDB-lite"/>
    </source>
</evidence>
<dbReference type="Gene3D" id="2.170.150.80">
    <property type="entry name" value="NAC domain"/>
    <property type="match status" value="1"/>
</dbReference>
<dbReference type="RefSeq" id="XP_030953502.1">
    <property type="nucleotide sequence ID" value="XM_031097642.1"/>
</dbReference>
<feature type="domain" description="NAC" evidence="6">
    <location>
        <begin position="15"/>
        <end position="165"/>
    </location>
</feature>
<evidence type="ECO:0000256" key="2">
    <source>
        <dbReference type="ARBA" id="ARBA00023125"/>
    </source>
</evidence>
<dbReference type="PANTHER" id="PTHR31719">
    <property type="entry name" value="NAC TRANSCRIPTION FACTOR 56"/>
    <property type="match status" value="1"/>
</dbReference>
<gene>
    <name evidence="7" type="primary">LOC115976393</name>
</gene>
<dbReference type="InterPro" id="IPR036093">
    <property type="entry name" value="NAC_dom_sf"/>
</dbReference>
<dbReference type="PROSITE" id="PS51005">
    <property type="entry name" value="NAC"/>
    <property type="match status" value="1"/>
</dbReference>
<dbReference type="Pfam" id="PF02365">
    <property type="entry name" value="NAM"/>
    <property type="match status" value="1"/>
</dbReference>
<keyword evidence="4" id="KW-0539">Nucleus</keyword>
<keyword evidence="1" id="KW-0805">Transcription regulation</keyword>
<feature type="region of interest" description="Disordered" evidence="5">
    <location>
        <begin position="199"/>
        <end position="246"/>
    </location>
</feature>
<dbReference type="OrthoDB" id="676820at2759"/>
<accession>A0A7N2KZC7</accession>
<dbReference type="AlphaFoldDB" id="A0A7N2KZC7"/>
<dbReference type="SUPFAM" id="SSF101941">
    <property type="entry name" value="NAC domain"/>
    <property type="match status" value="1"/>
</dbReference>
<feature type="compositionally biased region" description="Low complexity" evidence="5">
    <location>
        <begin position="233"/>
        <end position="246"/>
    </location>
</feature>
<evidence type="ECO:0000313" key="8">
    <source>
        <dbReference type="Proteomes" id="UP000594261"/>
    </source>
</evidence>
<dbReference type="GO" id="GO:0003677">
    <property type="term" value="F:DNA binding"/>
    <property type="evidence" value="ECO:0007669"/>
    <property type="project" value="UniProtKB-KW"/>
</dbReference>
<name>A0A7N2KZC7_QUELO</name>
<dbReference type="Gramene" id="QL02p070471:mrna">
    <property type="protein sequence ID" value="QL02p070471:mrna"/>
    <property type="gene ID" value="QL02p070471"/>
</dbReference>
<keyword evidence="2" id="KW-0238">DNA-binding</keyword>
<sequence length="246" mass="28019">MGQRPNFVIQGGFKLPIGYRFHPTDEELVVHYLKRKVFSIPFPASVIPEFDVFQTDPWGLPGDLNEKRYFFSSRKSVNENKSKRAAGSGYWKPIGKAKQILASGSNQAVGMRKALIFCEGKRSYGTKTRWVMHEYRLVDSETNAYSTQVSEIEKEDWVIYCVLKRKKRNEKRGAISQPSKRKKVQSLEVIRPSFMNCKVEESSDLGPPQPSLSCSSEITDVRPNELDQEETSSHISFSSFSCMSEA</sequence>
<protein>
    <recommendedName>
        <fullName evidence="6">NAC domain-containing protein</fullName>
    </recommendedName>
</protein>
<dbReference type="PANTHER" id="PTHR31719:SF176">
    <property type="entry name" value="NAC DOMAIN CONTAINING PROTEIN 84"/>
    <property type="match status" value="1"/>
</dbReference>
<evidence type="ECO:0000259" key="6">
    <source>
        <dbReference type="PROSITE" id="PS51005"/>
    </source>
</evidence>
<evidence type="ECO:0000256" key="4">
    <source>
        <dbReference type="ARBA" id="ARBA00023242"/>
    </source>
</evidence>
<keyword evidence="3" id="KW-0804">Transcription</keyword>
<evidence type="ECO:0000313" key="7">
    <source>
        <dbReference type="EnsemblPlants" id="QL02p070471:mrna"/>
    </source>
</evidence>
<dbReference type="EnsemblPlants" id="QL02p070471:mrna">
    <property type="protein sequence ID" value="QL02p070471:mrna"/>
    <property type="gene ID" value="QL02p070471"/>
</dbReference>
<evidence type="ECO:0000256" key="1">
    <source>
        <dbReference type="ARBA" id="ARBA00023015"/>
    </source>
</evidence>
<dbReference type="GO" id="GO:0006355">
    <property type="term" value="P:regulation of DNA-templated transcription"/>
    <property type="evidence" value="ECO:0007669"/>
    <property type="project" value="InterPro"/>
</dbReference>
<keyword evidence="8" id="KW-1185">Reference proteome</keyword>
<dbReference type="KEGG" id="qlo:115976393"/>
<dbReference type="GeneID" id="115976393"/>
<evidence type="ECO:0000256" key="3">
    <source>
        <dbReference type="ARBA" id="ARBA00023163"/>
    </source>
</evidence>
<dbReference type="OMA" id="DPWSMPG"/>